<organism evidence="12 13">
    <name type="scientific">Trichoplax adhaerens</name>
    <name type="common">Trichoplax reptans</name>
    <dbReference type="NCBI Taxonomy" id="10228"/>
    <lineage>
        <taxon>Eukaryota</taxon>
        <taxon>Metazoa</taxon>
        <taxon>Placozoa</taxon>
        <taxon>Uniplacotomia</taxon>
        <taxon>Trichoplacea</taxon>
        <taxon>Trichoplacidae</taxon>
        <taxon>Trichoplax</taxon>
    </lineage>
</organism>
<feature type="region of interest" description="Disordered" evidence="9">
    <location>
        <begin position="697"/>
        <end position="721"/>
    </location>
</feature>
<dbReference type="InterPro" id="IPR057595">
    <property type="entry name" value="TopB1_SLF1_BRCT"/>
</dbReference>
<evidence type="ECO:0000256" key="10">
    <source>
        <dbReference type="SAM" id="SignalP"/>
    </source>
</evidence>
<dbReference type="Pfam" id="PF00533">
    <property type="entry name" value="BRCT"/>
    <property type="match status" value="2"/>
</dbReference>
<dbReference type="InterPro" id="IPR001357">
    <property type="entry name" value="BRCT_dom"/>
</dbReference>
<dbReference type="Pfam" id="PF23294">
    <property type="entry name" value="BRCT_TopB1_SLF1"/>
    <property type="match status" value="1"/>
</dbReference>
<dbReference type="eggNOG" id="KOG1929">
    <property type="taxonomic scope" value="Eukaryota"/>
</dbReference>
<dbReference type="FunFam" id="3.40.50.10190:FF:000028">
    <property type="entry name" value="DNA topoisomerase 2-binding protein 1 isoform X1"/>
    <property type="match status" value="1"/>
</dbReference>
<dbReference type="CTD" id="6750705"/>
<evidence type="ECO:0000256" key="6">
    <source>
        <dbReference type="ARBA" id="ARBA00023204"/>
    </source>
</evidence>
<keyword evidence="13" id="KW-1185">Reference proteome</keyword>
<dbReference type="EMBL" id="DS985242">
    <property type="protein sequence ID" value="EDV27656.1"/>
    <property type="molecule type" value="Genomic_DNA"/>
</dbReference>
<feature type="domain" description="BRCT" evidence="11">
    <location>
        <begin position="130"/>
        <end position="176"/>
    </location>
</feature>
<keyword evidence="4" id="KW-0677">Repeat</keyword>
<dbReference type="PANTHER" id="PTHR13561:SF20">
    <property type="entry name" value="DNA TOPOISOMERASE 2-BINDING PROTEIN 1"/>
    <property type="match status" value="1"/>
</dbReference>
<feature type="region of interest" description="Disordered" evidence="9">
    <location>
        <begin position="1005"/>
        <end position="1035"/>
    </location>
</feature>
<protein>
    <recommendedName>
        <fullName evidence="11">BRCT domain-containing protein</fullName>
    </recommendedName>
</protein>
<dbReference type="FunFam" id="3.40.50.10190:FF:000010">
    <property type="entry name" value="DNA topoisomerase II binding protein 1"/>
    <property type="match status" value="1"/>
</dbReference>
<dbReference type="InParanoid" id="B3RPL5"/>
<reference evidence="12 13" key="1">
    <citation type="journal article" date="2008" name="Nature">
        <title>The Trichoplax genome and the nature of placozoans.</title>
        <authorList>
            <person name="Srivastava M."/>
            <person name="Begovic E."/>
            <person name="Chapman J."/>
            <person name="Putnam N.H."/>
            <person name="Hellsten U."/>
            <person name="Kawashima T."/>
            <person name="Kuo A."/>
            <person name="Mitros T."/>
            <person name="Salamov A."/>
            <person name="Carpenter M.L."/>
            <person name="Signorovitch A.Y."/>
            <person name="Moreno M.A."/>
            <person name="Kamm K."/>
            <person name="Grimwood J."/>
            <person name="Schmutz J."/>
            <person name="Shapiro H."/>
            <person name="Grigoriev I.V."/>
            <person name="Buss L.W."/>
            <person name="Schierwater B."/>
            <person name="Dellaporta S.L."/>
            <person name="Rokhsar D.S."/>
        </authorList>
    </citation>
    <scope>NUCLEOTIDE SEQUENCE [LARGE SCALE GENOMIC DNA]</scope>
    <source>
        <strain evidence="12 13">Grell-BS-1999</strain>
    </source>
</reference>
<dbReference type="CDD" id="cd17731">
    <property type="entry name" value="BRCT_TopBP1_rpt2_like"/>
    <property type="match status" value="1"/>
</dbReference>
<dbReference type="OrthoDB" id="251770at2759"/>
<dbReference type="Gene3D" id="3.40.50.10190">
    <property type="entry name" value="BRCT domain"/>
    <property type="match status" value="9"/>
</dbReference>
<dbReference type="FunFam" id="3.40.50.10190:FF:000018">
    <property type="entry name" value="DNA topoisomerase 2-binding protein 1"/>
    <property type="match status" value="1"/>
</dbReference>
<dbReference type="InterPro" id="IPR036420">
    <property type="entry name" value="BRCT_dom_sf"/>
</dbReference>
<feature type="domain" description="BRCT" evidence="11">
    <location>
        <begin position="551"/>
        <end position="646"/>
    </location>
</feature>
<dbReference type="Pfam" id="PF12738">
    <property type="entry name" value="PTCB-BRCT"/>
    <property type="match status" value="3"/>
</dbReference>
<dbReference type="GeneID" id="6750705"/>
<keyword evidence="10" id="KW-0732">Signal</keyword>
<dbReference type="SUPFAM" id="SSF52113">
    <property type="entry name" value="BRCT domain"/>
    <property type="match status" value="7"/>
</dbReference>
<dbReference type="PhylomeDB" id="B3RPL5"/>
<proteinExistence type="predicted"/>
<sequence>MISILSWGVYFNEALLIVNCLFLLLDEMPGYHPSNHLELVCGDTTRLTKLRKLEKLVKRQGYVVHWTKLEEVHKKKFESDVTYVLDPFSGQYFEHLKQIGARIVGPQCLEHSITKKEPLLDSPYPVFNFVMKDLVICCTNLSKDDRDELHSLIKMMGGKVNPHLTTDVTHLVAGENKHLCPIFSGCTICVTGLDKEERGNIDKLITVNGGSYSPELDQRCTHLLVNVPKGDKYEYALQWNIHCVLTKWFYDSLKAKGALSENKYICVNKSSKSNEHAKSREVAHSSTNRQSQIRSLEEIKKSESRETKLDITIPEHSSFFLDGCKILLSGFNEIQQSQLQSVINSGGGTRFNTLEDSVTHVVISEDSLWNPTDLKALKSQPFVVSVRWLIDSSKNGIKLPEDDYLVNAKAERNSSTSLQPSRKRKNVGLSLAESDYGDVTEIINQYVPVDDSKKAPSELFCGKKLYICGFTEAHITQLQLIIETNGGQVLTNSLQADMIITPPCIYESEDENSSLRNLPCVTTYYLEDCLEVKQLKDISESVFYKPFYLPAGVNPLKDCVLSISQFSGSLRNYLIELIRFVGGRFQEQLVRLPQGKLYPSTHLLLIKPSGSKYGAAKKWKIPTVSEKWLIASCEAAERAVENQYIVDEFVSSVKSTENTTTMDTVQPVPDTTERLKPVETSVPDAVRSLVIDPVEDNCEEPTIANSDNKKELTDDDKENGNPVEVFESESTVLKGVTISASKKLSSSHRQFEREASQLGADWRWTFEDCCTHFIYQVADVTLTRVQIDNDKCITPLPNLFEKGKATENNRELKAAKKAKAILVSPSWLKACLTEKRRLEESSYPITYNPKLNLDEPVRKRRRTRRSLNPESNQVEKFLDDSGLDPEIDKNDNTGFDNSVGHISEIENEDNREGTLESREDFKRHVDELIEVTSVENSRLPSLSTFPRFEYGNILCNYSYAYAASSLGTPDSKDIPTSGEASKTNQTTHRITRKMAQNLANKITAGEPASASLESTSDYSQTEAITYDDPAGRQERERIKARLRRNRSGEKTDSERDDLNETCDSKDRVKINTGRQSPASFGVHLSNTNLKVLSMGVDEAEGICSPSPAKVQYRFLLSAMKPQEKINYAGIVENLEGVFYDTQYFTQACTHVVVGDINRNEKCLAAMASGKWLLRKSFLDESQLAGRFVSEEEHEWGSDHANNSSLSKLSIAARRWRKKVQEENRNRKLQGIIGDPYGAFKGWKVLLSVDVTRQSGFKRLLEAGCATVMKLKPPFPNIEGVTHAFIDTNRTKPGSIDLQQLINANIVCLKPDYIAEYLTHDPPPNPDSFILSEVQNLMKS</sequence>
<feature type="signal peptide" evidence="10">
    <location>
        <begin position="1"/>
        <end position="20"/>
    </location>
</feature>
<evidence type="ECO:0000256" key="2">
    <source>
        <dbReference type="ARBA" id="ARBA00004300"/>
    </source>
</evidence>
<dbReference type="CDD" id="cd17738">
    <property type="entry name" value="BRCT_TopBP1_rpt7"/>
    <property type="match status" value="1"/>
</dbReference>
<dbReference type="InterPro" id="IPR049936">
    <property type="entry name" value="TopBP1_BRCT_8"/>
</dbReference>
<evidence type="ECO:0000313" key="12">
    <source>
        <dbReference type="EMBL" id="EDV27656.1"/>
    </source>
</evidence>
<evidence type="ECO:0000256" key="3">
    <source>
        <dbReference type="ARBA" id="ARBA00022490"/>
    </source>
</evidence>
<dbReference type="FunFam" id="3.40.50.10190:FF:000124">
    <property type="entry name" value="DNA topoisomerase 2-binding protein 1-A"/>
    <property type="match status" value="1"/>
</dbReference>
<feature type="domain" description="BRCT" evidence="11">
    <location>
        <begin position="455"/>
        <end position="543"/>
    </location>
</feature>
<evidence type="ECO:0000313" key="13">
    <source>
        <dbReference type="Proteomes" id="UP000009022"/>
    </source>
</evidence>
<feature type="region of interest" description="Disordered" evidence="9">
    <location>
        <begin position="856"/>
        <end position="918"/>
    </location>
</feature>
<evidence type="ECO:0000256" key="4">
    <source>
        <dbReference type="ARBA" id="ARBA00022737"/>
    </source>
</evidence>
<comment type="subcellular location">
    <subcellularLocation>
        <location evidence="2">Cytoplasm</location>
        <location evidence="2">Cytoskeleton</location>
        <location evidence="2">Microtubule organizing center</location>
        <location evidence="2">Centrosome</location>
    </subcellularLocation>
    <subcellularLocation>
        <location evidence="1">Nucleus</location>
    </subcellularLocation>
</comment>
<dbReference type="PANTHER" id="PTHR13561">
    <property type="entry name" value="DNA REPLICATION REGULATOR DPB11-RELATED"/>
    <property type="match status" value="1"/>
</dbReference>
<feature type="domain" description="BRCT" evidence="11">
    <location>
        <begin position="178"/>
        <end position="266"/>
    </location>
</feature>
<keyword evidence="6" id="KW-0234">DNA repair</keyword>
<dbReference type="OMA" id="NVHCLKT"/>
<dbReference type="SMART" id="SM00292">
    <property type="entry name" value="BRCT"/>
    <property type="match status" value="7"/>
</dbReference>
<dbReference type="HOGENOM" id="CLU_004165_1_0_1"/>
<name>B3RPL5_TRIAD</name>
<dbReference type="GO" id="GO:0005634">
    <property type="term" value="C:nucleus"/>
    <property type="evidence" value="ECO:0007669"/>
    <property type="project" value="UniProtKB-SubCell"/>
</dbReference>
<evidence type="ECO:0000256" key="7">
    <source>
        <dbReference type="ARBA" id="ARBA00023212"/>
    </source>
</evidence>
<dbReference type="CDD" id="cd17718">
    <property type="entry name" value="BRCT_TopBP1_rpt3"/>
    <property type="match status" value="1"/>
</dbReference>
<dbReference type="KEGG" id="tad:TRIADDRAFT_53583"/>
<dbReference type="CDD" id="cd18433">
    <property type="entry name" value="BRCT_Rad4_rpt3"/>
    <property type="match status" value="1"/>
</dbReference>
<feature type="compositionally biased region" description="Basic and acidic residues" evidence="9">
    <location>
        <begin position="908"/>
        <end position="918"/>
    </location>
</feature>
<dbReference type="STRING" id="10228.B3RPL5"/>
<feature type="compositionally biased region" description="Polar residues" evidence="9">
    <location>
        <begin position="1011"/>
        <end position="1023"/>
    </location>
</feature>
<keyword evidence="3" id="KW-0963">Cytoplasm</keyword>
<gene>
    <name evidence="12" type="ORF">TRIADDRAFT_53583</name>
</gene>
<feature type="domain" description="BRCT" evidence="11">
    <location>
        <begin position="728"/>
        <end position="845"/>
    </location>
</feature>
<dbReference type="GO" id="GO:0007095">
    <property type="term" value="P:mitotic G2 DNA damage checkpoint signaling"/>
    <property type="evidence" value="ECO:0000318"/>
    <property type="project" value="GO_Central"/>
</dbReference>
<dbReference type="GO" id="GO:0006281">
    <property type="term" value="P:DNA repair"/>
    <property type="evidence" value="ECO:0007669"/>
    <property type="project" value="UniProtKB-KW"/>
</dbReference>
<keyword evidence="5" id="KW-0227">DNA damage</keyword>
<dbReference type="CDD" id="cd17728">
    <property type="entry name" value="BRCT_TopBP1_rpt8"/>
    <property type="match status" value="1"/>
</dbReference>
<feature type="chain" id="PRO_5002798203" description="BRCT domain-containing protein" evidence="10">
    <location>
        <begin position="21"/>
        <end position="1339"/>
    </location>
</feature>
<evidence type="ECO:0000259" key="11">
    <source>
        <dbReference type="PROSITE" id="PS50172"/>
    </source>
</evidence>
<dbReference type="RefSeq" id="XP_002109490.1">
    <property type="nucleotide sequence ID" value="XM_002109454.1"/>
</dbReference>
<evidence type="ECO:0000256" key="9">
    <source>
        <dbReference type="SAM" id="MobiDB-lite"/>
    </source>
</evidence>
<dbReference type="InterPro" id="IPR059215">
    <property type="entry name" value="BRCT2_TopBP1-like"/>
</dbReference>
<dbReference type="PROSITE" id="PS50172">
    <property type="entry name" value="BRCT"/>
    <property type="match status" value="6"/>
</dbReference>
<evidence type="ECO:0000256" key="8">
    <source>
        <dbReference type="ARBA" id="ARBA00023242"/>
    </source>
</evidence>
<keyword evidence="7" id="KW-0206">Cytoskeleton</keyword>
<accession>B3RPL5</accession>
<evidence type="ECO:0000256" key="1">
    <source>
        <dbReference type="ARBA" id="ARBA00004123"/>
    </source>
</evidence>
<evidence type="ECO:0000256" key="5">
    <source>
        <dbReference type="ARBA" id="ARBA00022763"/>
    </source>
</evidence>
<dbReference type="GO" id="GO:0006270">
    <property type="term" value="P:DNA replication initiation"/>
    <property type="evidence" value="ECO:0000318"/>
    <property type="project" value="GO_Central"/>
</dbReference>
<feature type="domain" description="BRCT" evidence="11">
    <location>
        <begin position="316"/>
        <end position="406"/>
    </location>
</feature>
<dbReference type="GO" id="GO:0005813">
    <property type="term" value="C:centrosome"/>
    <property type="evidence" value="ECO:0007669"/>
    <property type="project" value="UniProtKB-SubCell"/>
</dbReference>
<dbReference type="Proteomes" id="UP000009022">
    <property type="component" value="Unassembled WGS sequence"/>
</dbReference>
<dbReference type="GO" id="GO:0033314">
    <property type="term" value="P:mitotic DNA replication checkpoint signaling"/>
    <property type="evidence" value="ECO:0000318"/>
    <property type="project" value="GO_Central"/>
</dbReference>
<keyword evidence="8" id="KW-0539">Nucleus</keyword>